<accession>A0A4W3H2M8</accession>
<dbReference type="GO" id="GO:0007266">
    <property type="term" value="P:Rho protein signal transduction"/>
    <property type="evidence" value="ECO:0007669"/>
    <property type="project" value="TreeGrafter"/>
</dbReference>
<dbReference type="Ensembl" id="ENSCMIT00000010234.1">
    <property type="protein sequence ID" value="ENSCMIP00000009966.1"/>
    <property type="gene ID" value="ENSCMIG00000005261.1"/>
</dbReference>
<reference evidence="3" key="3">
    <citation type="journal article" date="2014" name="Nature">
        <title>Elephant shark genome provides unique insights into gnathostome evolution.</title>
        <authorList>
            <consortium name="International Elephant Shark Genome Sequencing Consortium"/>
            <person name="Venkatesh B."/>
            <person name="Lee A.P."/>
            <person name="Ravi V."/>
            <person name="Maurya A.K."/>
            <person name="Lian M.M."/>
            <person name="Swann J.B."/>
            <person name="Ohta Y."/>
            <person name="Flajnik M.F."/>
            <person name="Sutoh Y."/>
            <person name="Kasahara M."/>
            <person name="Hoon S."/>
            <person name="Gangu V."/>
            <person name="Roy S.W."/>
            <person name="Irimia M."/>
            <person name="Korzh V."/>
            <person name="Kondrychyn I."/>
            <person name="Lim Z.W."/>
            <person name="Tay B.H."/>
            <person name="Tohari S."/>
            <person name="Kong K.W."/>
            <person name="Ho S."/>
            <person name="Lorente-Galdos B."/>
            <person name="Quilez J."/>
            <person name="Marques-Bonet T."/>
            <person name="Raney B.J."/>
            <person name="Ingham P.W."/>
            <person name="Tay A."/>
            <person name="Hillier L.W."/>
            <person name="Minx P."/>
            <person name="Boehm T."/>
            <person name="Wilson R.K."/>
            <person name="Brenner S."/>
            <person name="Warren W.C."/>
        </authorList>
    </citation>
    <scope>NUCLEOTIDE SEQUENCE [LARGE SCALE GENOMIC DNA]</scope>
</reference>
<dbReference type="InterPro" id="IPR040181">
    <property type="entry name" value="PKHG5/7"/>
</dbReference>
<dbReference type="GO" id="GO:0030139">
    <property type="term" value="C:endocytic vesicle"/>
    <property type="evidence" value="ECO:0007669"/>
    <property type="project" value="TreeGrafter"/>
</dbReference>
<reference evidence="3" key="2">
    <citation type="journal article" date="2007" name="PLoS Biol.">
        <title>Survey sequencing and comparative analysis of the elephant shark (Callorhinchus milii) genome.</title>
        <authorList>
            <person name="Venkatesh B."/>
            <person name="Kirkness E.F."/>
            <person name="Loh Y.H."/>
            <person name="Halpern A.L."/>
            <person name="Lee A.P."/>
            <person name="Johnson J."/>
            <person name="Dandona N."/>
            <person name="Viswanathan L.D."/>
            <person name="Tay A."/>
            <person name="Venter J.C."/>
            <person name="Strausberg R.L."/>
            <person name="Brenner S."/>
        </authorList>
    </citation>
    <scope>NUCLEOTIDE SEQUENCE [LARGE SCALE GENOMIC DNA]</scope>
</reference>
<dbReference type="GO" id="GO:0005085">
    <property type="term" value="F:guanyl-nucleotide exchange factor activity"/>
    <property type="evidence" value="ECO:0007669"/>
    <property type="project" value="InterPro"/>
</dbReference>
<sequence length="114" mass="13463">MYIKWAETHKQSNKMRLNDMLVKPHQRLTKYPLLLKAILKHTQQPSVRDTLTQTIAVVERFIGDINTWMRRREERKELLLLSARIQAYDVVESGNEEVERVSVTGRRGGECERE</sequence>
<dbReference type="PANTHER" id="PTHR13217:SF11">
    <property type="entry name" value="PLECKSTRIN HOMOLOGY DOMAIN-CONTAINING FAMILY G MEMBER 5"/>
    <property type="match status" value="1"/>
</dbReference>
<dbReference type="GO" id="GO:0043542">
    <property type="term" value="P:endothelial cell migration"/>
    <property type="evidence" value="ECO:0007669"/>
    <property type="project" value="TreeGrafter"/>
</dbReference>
<name>A0A4W3H2M8_CALMI</name>
<dbReference type="PROSITE" id="PS50010">
    <property type="entry name" value="DH_2"/>
    <property type="match status" value="1"/>
</dbReference>
<dbReference type="AlphaFoldDB" id="A0A4W3H2M8"/>
<evidence type="ECO:0000259" key="1">
    <source>
        <dbReference type="PROSITE" id="PS50010"/>
    </source>
</evidence>
<dbReference type="GeneTree" id="ENSGT00510000046843"/>
<reference evidence="3" key="1">
    <citation type="journal article" date="2006" name="Science">
        <title>Ancient noncoding elements conserved in the human genome.</title>
        <authorList>
            <person name="Venkatesh B."/>
            <person name="Kirkness E.F."/>
            <person name="Loh Y.H."/>
            <person name="Halpern A.L."/>
            <person name="Lee A.P."/>
            <person name="Johnson J."/>
            <person name="Dandona N."/>
            <person name="Viswanathan L.D."/>
            <person name="Tay A."/>
            <person name="Venter J.C."/>
            <person name="Strausberg R.L."/>
            <person name="Brenner S."/>
        </authorList>
    </citation>
    <scope>NUCLEOTIDE SEQUENCE [LARGE SCALE GENOMIC DNA]</scope>
</reference>
<dbReference type="GO" id="GO:0005886">
    <property type="term" value="C:plasma membrane"/>
    <property type="evidence" value="ECO:0007669"/>
    <property type="project" value="TreeGrafter"/>
</dbReference>
<protein>
    <recommendedName>
        <fullName evidence="1">DH domain-containing protein</fullName>
    </recommendedName>
</protein>
<reference evidence="2" key="4">
    <citation type="submission" date="2025-08" db="UniProtKB">
        <authorList>
            <consortium name="Ensembl"/>
        </authorList>
    </citation>
    <scope>IDENTIFICATION</scope>
</reference>
<dbReference type="InterPro" id="IPR000219">
    <property type="entry name" value="DH_dom"/>
</dbReference>
<dbReference type="InterPro" id="IPR035899">
    <property type="entry name" value="DBL_dom_sf"/>
</dbReference>
<organism evidence="2 3">
    <name type="scientific">Callorhinchus milii</name>
    <name type="common">Ghost shark</name>
    <dbReference type="NCBI Taxonomy" id="7868"/>
    <lineage>
        <taxon>Eukaryota</taxon>
        <taxon>Metazoa</taxon>
        <taxon>Chordata</taxon>
        <taxon>Craniata</taxon>
        <taxon>Vertebrata</taxon>
        <taxon>Chondrichthyes</taxon>
        <taxon>Holocephali</taxon>
        <taxon>Chimaeriformes</taxon>
        <taxon>Callorhinchidae</taxon>
        <taxon>Callorhinchus</taxon>
    </lineage>
</organism>
<reference evidence="2" key="5">
    <citation type="submission" date="2025-09" db="UniProtKB">
        <authorList>
            <consortium name="Ensembl"/>
        </authorList>
    </citation>
    <scope>IDENTIFICATION</scope>
</reference>
<keyword evidence="3" id="KW-1185">Reference proteome</keyword>
<dbReference type="Proteomes" id="UP000314986">
    <property type="component" value="Unassembled WGS sequence"/>
</dbReference>
<feature type="domain" description="DH" evidence="1">
    <location>
        <begin position="1"/>
        <end position="68"/>
    </location>
</feature>
<evidence type="ECO:0000313" key="2">
    <source>
        <dbReference type="Ensembl" id="ENSCMIP00000009966.1"/>
    </source>
</evidence>
<dbReference type="Pfam" id="PF00621">
    <property type="entry name" value="RhoGEF"/>
    <property type="match status" value="1"/>
</dbReference>
<dbReference type="GO" id="GO:0030424">
    <property type="term" value="C:axon"/>
    <property type="evidence" value="ECO:0007669"/>
    <property type="project" value="TreeGrafter"/>
</dbReference>
<proteinExistence type="predicted"/>
<dbReference type="SUPFAM" id="SSF48065">
    <property type="entry name" value="DBL homology domain (DH-domain)"/>
    <property type="match status" value="1"/>
</dbReference>
<evidence type="ECO:0000313" key="3">
    <source>
        <dbReference type="Proteomes" id="UP000314986"/>
    </source>
</evidence>
<dbReference type="Gene3D" id="1.20.900.10">
    <property type="entry name" value="Dbl homology (DH) domain"/>
    <property type="match status" value="1"/>
</dbReference>
<dbReference type="PANTHER" id="PTHR13217">
    <property type="entry name" value="PLECKSTRIN HOMOLOGY DOMAIN-CONTAINING FAMILY G MEMBER 7"/>
    <property type="match status" value="1"/>
</dbReference>